<feature type="transmembrane region" description="Helical" evidence="4">
    <location>
        <begin position="21"/>
        <end position="43"/>
    </location>
</feature>
<dbReference type="InterPro" id="IPR013083">
    <property type="entry name" value="Znf_RING/FYVE/PHD"/>
</dbReference>
<name>A0A8T1E981_9STRA</name>
<dbReference type="Proteomes" id="UP000735874">
    <property type="component" value="Unassembled WGS sequence"/>
</dbReference>
<dbReference type="GO" id="GO:0055088">
    <property type="term" value="P:lipid homeostasis"/>
    <property type="evidence" value="ECO:0007669"/>
    <property type="project" value="TreeGrafter"/>
</dbReference>
<evidence type="ECO:0000256" key="4">
    <source>
        <dbReference type="SAM" id="Phobius"/>
    </source>
</evidence>
<evidence type="ECO:0000256" key="1">
    <source>
        <dbReference type="ARBA" id="ARBA00038097"/>
    </source>
</evidence>
<dbReference type="SUPFAM" id="SSF57850">
    <property type="entry name" value="RING/U-box"/>
    <property type="match status" value="1"/>
</dbReference>
<feature type="transmembrane region" description="Helical" evidence="4">
    <location>
        <begin position="100"/>
        <end position="119"/>
    </location>
</feature>
<evidence type="ECO:0000313" key="9">
    <source>
        <dbReference type="EMBL" id="KAG2992333.1"/>
    </source>
</evidence>
<proteinExistence type="inferred from homology"/>
<feature type="coiled-coil region" evidence="3">
    <location>
        <begin position="774"/>
        <end position="801"/>
    </location>
</feature>
<keyword evidence="2" id="KW-0863">Zinc-finger</keyword>
<keyword evidence="4" id="KW-0812">Transmembrane</keyword>
<dbReference type="VEuPathDB" id="FungiDB:PC110_g7269"/>
<sequence>MPEEPSSPRRPGPPALLRSSGFRLTLLVLSPFFALLLTLWGIVGRALTLPPKLVAAASFVVTWALYLCIPHIPVRLLDWPLVITLGLAILSQLPRHNSHVAHGVVSASLVVYAIIRVSLTSLESGTTEKSIVETLAVFCCLFPVWLSICNLHLWLPSDLDELEKVERKIYEHFIVTEFSQTKVAGLGTIHVPYCGDGKQLPPRNLVLVHGYLAGNAFWTANLQTLAKSFNVYAVEWKGIGRSDRPKWHPKTDEEMDDFFVESLEDWRRELNLDRFILCGHSMGAMYSTYFAEKYPQRVEHLMLISPAGVNSSSLKQEDLPSFLKFTALFYITPMSVIRFAGPLGPSLVRWSWRQRIKWTPATNIVRSGEADFGLITDYCYHNWALQASGDIAFYTHLHPGASARRRALDSILTPEKLHVPLTILYGGGVDWMNSEYGEAVVRRLENTQYAVFRLVPMSGHQVFMDNPSDFNQMLIQAICLQISSPRKMRVSCQMDGRAAKLSVQLQTHNTQDPVAMANRSEDEWSLVSDNEEVLSDMSFDEVDPEPEAQVESDLQVTVSKTEVSATTSNQVEVPTPEEEIADVLSLLADTRWERSAAAYSREIRVSLLSPAHQDWFVGSSRYSSHPSTIETPKRNIKLAFIGSDVRPKSFPERLRTTTAAMRPLLQEVVPPKYTEVTPFKKDQATQVDFDAPPVKSHETRATLLRNALDRSMTMANQLRAKCQDNERLSLRVAELESVVIQIEQKNRRHAIMIKMNERSLTLAKQQAKLTAEYQDNLKMIADNLRRENAQLTAQNAVMRGEDKALAVRSLAELEELEAMLTRGMESVRAALRAKYRAAIEKHHEKDLCVVCFEKPVSVVLFPCRHQVLCASCAVRVTTCPIDRKDIEDKVLTYGLNAYTNSSS</sequence>
<dbReference type="GO" id="GO:0006654">
    <property type="term" value="P:phosphatidic acid biosynthetic process"/>
    <property type="evidence" value="ECO:0007669"/>
    <property type="project" value="TreeGrafter"/>
</dbReference>
<dbReference type="PROSITE" id="PS50089">
    <property type="entry name" value="ZF_RING_2"/>
    <property type="match status" value="1"/>
</dbReference>
<dbReference type="InterPro" id="IPR000073">
    <property type="entry name" value="AB_hydrolase_1"/>
</dbReference>
<dbReference type="FunFam" id="3.40.50.1820:FF:000846">
    <property type="entry name" value="Uncharacterized protein"/>
    <property type="match status" value="1"/>
</dbReference>
<feature type="transmembrane region" description="Helical" evidence="4">
    <location>
        <begin position="131"/>
        <end position="155"/>
    </location>
</feature>
<comment type="similarity">
    <text evidence="1">Belongs to the peptidase S33 family. ABHD4/ABHD5 subfamily.</text>
</comment>
<dbReference type="VEuPathDB" id="FungiDB:PC110_g7270"/>
<keyword evidence="4" id="KW-0472">Membrane</keyword>
<evidence type="ECO:0000313" key="6">
    <source>
        <dbReference type="EMBL" id="KAG2863786.1"/>
    </source>
</evidence>
<accession>A0A8T1E981</accession>
<keyword evidence="4" id="KW-1133">Transmembrane helix</keyword>
<dbReference type="SUPFAM" id="SSF53474">
    <property type="entry name" value="alpha/beta-Hydrolases"/>
    <property type="match status" value="1"/>
</dbReference>
<dbReference type="PANTHER" id="PTHR42886:SF29">
    <property type="entry name" value="PUMMELIG, ISOFORM A"/>
    <property type="match status" value="1"/>
</dbReference>
<dbReference type="Gene3D" id="3.40.50.1820">
    <property type="entry name" value="alpha/beta hydrolase"/>
    <property type="match status" value="1"/>
</dbReference>
<feature type="transmembrane region" description="Helical" evidence="4">
    <location>
        <begin position="49"/>
        <end position="69"/>
    </location>
</feature>
<dbReference type="EMBL" id="RCMI01000086">
    <property type="protein sequence ID" value="KAG2936971.1"/>
    <property type="molecule type" value="Genomic_DNA"/>
</dbReference>
<gene>
    <name evidence="6" type="ORF">PC113_g5167</name>
    <name evidence="7" type="ORF">PC115_g4507</name>
    <name evidence="8" type="ORF">PC117_g5005</name>
    <name evidence="9" type="ORF">PC118_g4639</name>
</gene>
<dbReference type="Pfam" id="PF13920">
    <property type="entry name" value="zf-C3HC4_3"/>
    <property type="match status" value="1"/>
</dbReference>
<evidence type="ECO:0000313" key="8">
    <source>
        <dbReference type="EMBL" id="KAG2949744.1"/>
    </source>
</evidence>
<organism evidence="8 10">
    <name type="scientific">Phytophthora cactorum</name>
    <dbReference type="NCBI Taxonomy" id="29920"/>
    <lineage>
        <taxon>Eukaryota</taxon>
        <taxon>Sar</taxon>
        <taxon>Stramenopiles</taxon>
        <taxon>Oomycota</taxon>
        <taxon>Peronosporomycetes</taxon>
        <taxon>Peronosporales</taxon>
        <taxon>Peronosporaceae</taxon>
        <taxon>Phytophthora</taxon>
    </lineage>
</organism>
<evidence type="ECO:0000313" key="7">
    <source>
        <dbReference type="EMBL" id="KAG2936971.1"/>
    </source>
</evidence>
<dbReference type="PANTHER" id="PTHR42886">
    <property type="entry name" value="RE40534P-RELATED"/>
    <property type="match status" value="1"/>
</dbReference>
<dbReference type="EMBL" id="RCML01000088">
    <property type="protein sequence ID" value="KAG2992333.1"/>
    <property type="molecule type" value="Genomic_DNA"/>
</dbReference>
<dbReference type="Gene3D" id="3.30.40.10">
    <property type="entry name" value="Zinc/RING finger domain, C3HC4 (zinc finger)"/>
    <property type="match status" value="1"/>
</dbReference>
<reference evidence="8" key="1">
    <citation type="submission" date="2018-10" db="EMBL/GenBank/DDBJ databases">
        <title>Effector identification in a new, highly contiguous assembly of the strawberry crown rot pathogen Phytophthora cactorum.</title>
        <authorList>
            <person name="Armitage A.D."/>
            <person name="Nellist C.F."/>
            <person name="Bates H."/>
            <person name="Vickerstaff R.J."/>
            <person name="Harrison R.J."/>
        </authorList>
    </citation>
    <scope>NUCLEOTIDE SEQUENCE</scope>
    <source>
        <strain evidence="6">15-7</strain>
        <strain evidence="7">4032</strain>
        <strain evidence="8">4040</strain>
        <strain evidence="9">P415</strain>
    </source>
</reference>
<dbReference type="Proteomes" id="UP000697107">
    <property type="component" value="Unassembled WGS sequence"/>
</dbReference>
<dbReference type="Proteomes" id="UP000774804">
    <property type="component" value="Unassembled WGS sequence"/>
</dbReference>
<dbReference type="EMBL" id="RCMK01000084">
    <property type="protein sequence ID" value="KAG2949744.1"/>
    <property type="molecule type" value="Genomic_DNA"/>
</dbReference>
<keyword evidence="2" id="KW-0862">Zinc</keyword>
<feature type="domain" description="RING-type" evidence="5">
    <location>
        <begin position="848"/>
        <end position="883"/>
    </location>
</feature>
<keyword evidence="2" id="KW-0479">Metal-binding</keyword>
<evidence type="ECO:0000256" key="2">
    <source>
        <dbReference type="PROSITE-ProRule" id="PRU00175"/>
    </source>
</evidence>
<comment type="caution">
    <text evidence="8">The sequence shown here is derived from an EMBL/GenBank/DDBJ whole genome shotgun (WGS) entry which is preliminary data.</text>
</comment>
<dbReference type="EMBL" id="RCMG01000096">
    <property type="protein sequence ID" value="KAG2863786.1"/>
    <property type="molecule type" value="Genomic_DNA"/>
</dbReference>
<dbReference type="SMART" id="SM00184">
    <property type="entry name" value="RING"/>
    <property type="match status" value="1"/>
</dbReference>
<evidence type="ECO:0000313" key="10">
    <source>
        <dbReference type="Proteomes" id="UP000736787"/>
    </source>
</evidence>
<evidence type="ECO:0000259" key="5">
    <source>
        <dbReference type="PROSITE" id="PS50089"/>
    </source>
</evidence>
<dbReference type="InterPro" id="IPR029058">
    <property type="entry name" value="AB_hydrolase_fold"/>
</dbReference>
<evidence type="ECO:0000256" key="3">
    <source>
        <dbReference type="SAM" id="Coils"/>
    </source>
</evidence>
<dbReference type="Pfam" id="PF00561">
    <property type="entry name" value="Abhydrolase_1"/>
    <property type="match status" value="1"/>
</dbReference>
<dbReference type="Proteomes" id="UP000736787">
    <property type="component" value="Unassembled WGS sequence"/>
</dbReference>
<dbReference type="GO" id="GO:0052689">
    <property type="term" value="F:carboxylic ester hydrolase activity"/>
    <property type="evidence" value="ECO:0007669"/>
    <property type="project" value="TreeGrafter"/>
</dbReference>
<dbReference type="AlphaFoldDB" id="A0A8T1E981"/>
<keyword evidence="3" id="KW-0175">Coiled coil</keyword>
<protein>
    <recommendedName>
        <fullName evidence="5">RING-type domain-containing protein</fullName>
    </recommendedName>
</protein>
<dbReference type="GO" id="GO:0042171">
    <property type="term" value="F:lysophosphatidic acid acyltransferase activity"/>
    <property type="evidence" value="ECO:0007669"/>
    <property type="project" value="TreeGrafter"/>
</dbReference>
<dbReference type="InterPro" id="IPR001841">
    <property type="entry name" value="Znf_RING"/>
</dbReference>
<dbReference type="GO" id="GO:0008270">
    <property type="term" value="F:zinc ion binding"/>
    <property type="evidence" value="ECO:0007669"/>
    <property type="project" value="UniProtKB-KW"/>
</dbReference>